<dbReference type="EMBL" id="JBFAUK010000058">
    <property type="protein sequence ID" value="MEV5511266.1"/>
    <property type="molecule type" value="Genomic_DNA"/>
</dbReference>
<dbReference type="Gene3D" id="3.30.450.30">
    <property type="entry name" value="Dynein light chain 2a, cytoplasmic"/>
    <property type="match status" value="1"/>
</dbReference>
<dbReference type="Pfam" id="PF03259">
    <property type="entry name" value="Robl_LC7"/>
    <property type="match status" value="1"/>
</dbReference>
<dbReference type="SMART" id="SM00960">
    <property type="entry name" value="Robl_LC7"/>
    <property type="match status" value="1"/>
</dbReference>
<dbReference type="SUPFAM" id="SSF103196">
    <property type="entry name" value="Roadblock/LC7 domain"/>
    <property type="match status" value="1"/>
</dbReference>
<reference evidence="2 3" key="1">
    <citation type="submission" date="2024-06" db="EMBL/GenBank/DDBJ databases">
        <title>The Natural Products Discovery Center: Release of the First 8490 Sequenced Strains for Exploring Actinobacteria Biosynthetic Diversity.</title>
        <authorList>
            <person name="Kalkreuter E."/>
            <person name="Kautsar S.A."/>
            <person name="Yang D."/>
            <person name="Bader C.D."/>
            <person name="Teijaro C.N."/>
            <person name="Fluegel L."/>
            <person name="Davis C.M."/>
            <person name="Simpson J.R."/>
            <person name="Lauterbach L."/>
            <person name="Steele A.D."/>
            <person name="Gui C."/>
            <person name="Meng S."/>
            <person name="Li G."/>
            <person name="Viehrig K."/>
            <person name="Ye F."/>
            <person name="Su P."/>
            <person name="Kiefer A.F."/>
            <person name="Nichols A."/>
            <person name="Cepeda A.J."/>
            <person name="Yan W."/>
            <person name="Fan B."/>
            <person name="Jiang Y."/>
            <person name="Adhikari A."/>
            <person name="Zheng C.-J."/>
            <person name="Schuster L."/>
            <person name="Cowan T.M."/>
            <person name="Smanski M.J."/>
            <person name="Chevrette M.G."/>
            <person name="De Carvalho L.P.S."/>
            <person name="Shen B."/>
        </authorList>
    </citation>
    <scope>NUCLEOTIDE SEQUENCE [LARGE SCALE GENOMIC DNA]</scope>
    <source>
        <strain evidence="2 3">NPDC052347</strain>
    </source>
</reference>
<feature type="domain" description="Roadblock/LAMTOR2" evidence="1">
    <location>
        <begin position="8"/>
        <end position="96"/>
    </location>
</feature>
<evidence type="ECO:0000259" key="1">
    <source>
        <dbReference type="SMART" id="SM00960"/>
    </source>
</evidence>
<evidence type="ECO:0000313" key="2">
    <source>
        <dbReference type="EMBL" id="MEV5511266.1"/>
    </source>
</evidence>
<dbReference type="Proteomes" id="UP001552594">
    <property type="component" value="Unassembled WGS sequence"/>
</dbReference>
<dbReference type="InterPro" id="IPR004942">
    <property type="entry name" value="Roadblock/LAMTOR2_dom"/>
</dbReference>
<keyword evidence="3" id="KW-1185">Reference proteome</keyword>
<name>A0ABV3K800_STRON</name>
<accession>A0ABV3K800</accession>
<sequence length="131" mass="13895">MTVDAEVAKELQRLRARVPHLTGVLAATVDGFVLAHDSATPETESVAALTAAALGVGMRLTEATAQGEFRELLVRGEQGYVAIYAAGPSAVVTVLAEPRANVGRLQLEVRRCSARIAELVESTLGRTAERR</sequence>
<comment type="caution">
    <text evidence="2">The sequence shown here is derived from an EMBL/GenBank/DDBJ whole genome shotgun (WGS) entry which is preliminary data.</text>
</comment>
<organism evidence="2 3">
    <name type="scientific">Streptomyces orinoci</name>
    <name type="common">Streptoverticillium orinoci</name>
    <dbReference type="NCBI Taxonomy" id="67339"/>
    <lineage>
        <taxon>Bacteria</taxon>
        <taxon>Bacillati</taxon>
        <taxon>Actinomycetota</taxon>
        <taxon>Actinomycetes</taxon>
        <taxon>Kitasatosporales</taxon>
        <taxon>Streptomycetaceae</taxon>
        <taxon>Streptomyces</taxon>
    </lineage>
</organism>
<proteinExistence type="predicted"/>
<evidence type="ECO:0000313" key="3">
    <source>
        <dbReference type="Proteomes" id="UP001552594"/>
    </source>
</evidence>
<gene>
    <name evidence="2" type="ORF">AB0L16_33465</name>
</gene>
<protein>
    <submittedName>
        <fullName evidence="2">Roadblock/LC7 domain-containing protein</fullName>
    </submittedName>
</protein>
<dbReference type="RefSeq" id="WP_241560923.1">
    <property type="nucleotide sequence ID" value="NZ_JBFAUK010000058.1"/>
</dbReference>